<feature type="signal peptide" evidence="2">
    <location>
        <begin position="1"/>
        <end position="16"/>
    </location>
</feature>
<evidence type="ECO:0000256" key="1">
    <source>
        <dbReference type="SAM" id="MobiDB-lite"/>
    </source>
</evidence>
<evidence type="ECO:0000313" key="4">
    <source>
        <dbReference type="Proteomes" id="UP001201812"/>
    </source>
</evidence>
<sequence length="325" mass="36956">MKIVVFVFLCFFLAISEETQDHKGQDHNGEHDKGEITIHGTVHVTLSEDHSAPKQVLVFARPVKPNGEKDRKEVNAPCGNGRLIQGDALMWLNFKSYACTYKISVKSPDDGKIKVGASLEKEEKKGKGSKSQVNKHLVEKWSMPLTIPQNHEVGFVLDLRYADARLHINKGIETHSIEVEIEGKVHLKIPKSKRFLIFYHYKVPDTILVTVKSETHPYGEMVRSHKCTEEHVCPYVVKFKAGEEGDEFHVAAELSSGSKSDYSTGHKVPPVGKKVHLDFVLDLTKEKNYKSDKPRIYIEKETVEKVREEGKRKAKEGKNKRKSRY</sequence>
<protein>
    <submittedName>
        <fullName evidence="3">Uncharacterized protein</fullName>
    </submittedName>
</protein>
<keyword evidence="2" id="KW-0732">Signal</keyword>
<evidence type="ECO:0000256" key="2">
    <source>
        <dbReference type="SAM" id="SignalP"/>
    </source>
</evidence>
<accession>A0AAD4ML09</accession>
<comment type="caution">
    <text evidence="3">The sequence shown here is derived from an EMBL/GenBank/DDBJ whole genome shotgun (WGS) entry which is preliminary data.</text>
</comment>
<feature type="compositionally biased region" description="Basic and acidic residues" evidence="1">
    <location>
        <begin position="301"/>
        <end position="311"/>
    </location>
</feature>
<name>A0AAD4ML09_9BILA</name>
<dbReference type="Proteomes" id="UP001201812">
    <property type="component" value="Unassembled WGS sequence"/>
</dbReference>
<keyword evidence="4" id="KW-1185">Reference proteome</keyword>
<gene>
    <name evidence="3" type="ORF">DdX_18326</name>
</gene>
<evidence type="ECO:0000313" key="3">
    <source>
        <dbReference type="EMBL" id="KAI1697737.1"/>
    </source>
</evidence>
<organism evidence="3 4">
    <name type="scientific">Ditylenchus destructor</name>
    <dbReference type="NCBI Taxonomy" id="166010"/>
    <lineage>
        <taxon>Eukaryota</taxon>
        <taxon>Metazoa</taxon>
        <taxon>Ecdysozoa</taxon>
        <taxon>Nematoda</taxon>
        <taxon>Chromadorea</taxon>
        <taxon>Rhabditida</taxon>
        <taxon>Tylenchina</taxon>
        <taxon>Tylenchomorpha</taxon>
        <taxon>Sphaerularioidea</taxon>
        <taxon>Anguinidae</taxon>
        <taxon>Anguininae</taxon>
        <taxon>Ditylenchus</taxon>
    </lineage>
</organism>
<dbReference type="EMBL" id="JAKKPZ010000253">
    <property type="protein sequence ID" value="KAI1697737.1"/>
    <property type="molecule type" value="Genomic_DNA"/>
</dbReference>
<feature type="region of interest" description="Disordered" evidence="1">
    <location>
        <begin position="301"/>
        <end position="325"/>
    </location>
</feature>
<reference evidence="3" key="1">
    <citation type="submission" date="2022-01" db="EMBL/GenBank/DDBJ databases">
        <title>Genome Sequence Resource for Two Populations of Ditylenchus destructor, the Migratory Endoparasitic Phytonematode.</title>
        <authorList>
            <person name="Zhang H."/>
            <person name="Lin R."/>
            <person name="Xie B."/>
        </authorList>
    </citation>
    <scope>NUCLEOTIDE SEQUENCE</scope>
    <source>
        <strain evidence="3">BazhouSP</strain>
    </source>
</reference>
<proteinExistence type="predicted"/>
<feature type="compositionally biased region" description="Basic residues" evidence="1">
    <location>
        <begin position="312"/>
        <end position="325"/>
    </location>
</feature>
<feature type="chain" id="PRO_5042055247" evidence="2">
    <location>
        <begin position="17"/>
        <end position="325"/>
    </location>
</feature>
<dbReference type="AlphaFoldDB" id="A0AAD4ML09"/>